<gene>
    <name evidence="1" type="ORF">EYF80_039639</name>
</gene>
<evidence type="ECO:0000313" key="1">
    <source>
        <dbReference type="EMBL" id="TNN50150.1"/>
    </source>
</evidence>
<protein>
    <submittedName>
        <fullName evidence="1">Uncharacterized protein</fullName>
    </submittedName>
</protein>
<evidence type="ECO:0000313" key="2">
    <source>
        <dbReference type="Proteomes" id="UP000314294"/>
    </source>
</evidence>
<name>A0A4Z2GA99_9TELE</name>
<dbReference type="AlphaFoldDB" id="A0A4Z2GA99"/>
<accession>A0A4Z2GA99</accession>
<comment type="caution">
    <text evidence="1">The sequence shown here is derived from an EMBL/GenBank/DDBJ whole genome shotgun (WGS) entry which is preliminary data.</text>
</comment>
<dbReference type="EMBL" id="SRLO01000629">
    <property type="protein sequence ID" value="TNN50150.1"/>
    <property type="molecule type" value="Genomic_DNA"/>
</dbReference>
<organism evidence="1 2">
    <name type="scientific">Liparis tanakae</name>
    <name type="common">Tanaka's snailfish</name>
    <dbReference type="NCBI Taxonomy" id="230148"/>
    <lineage>
        <taxon>Eukaryota</taxon>
        <taxon>Metazoa</taxon>
        <taxon>Chordata</taxon>
        <taxon>Craniata</taxon>
        <taxon>Vertebrata</taxon>
        <taxon>Euteleostomi</taxon>
        <taxon>Actinopterygii</taxon>
        <taxon>Neopterygii</taxon>
        <taxon>Teleostei</taxon>
        <taxon>Neoteleostei</taxon>
        <taxon>Acanthomorphata</taxon>
        <taxon>Eupercaria</taxon>
        <taxon>Perciformes</taxon>
        <taxon>Cottioidei</taxon>
        <taxon>Cottales</taxon>
        <taxon>Liparidae</taxon>
        <taxon>Liparis</taxon>
    </lineage>
</organism>
<sequence length="117" mass="12664">MNTFPKSELRHGDAASCSEKTLSPQEKGFLIMHFKAPLECCAAATAGFHWRGAKSRFLFGTITVIRQLTSSPHAGTHCDHVSHKDNTVFAAAATATIPFNRERAPPAAWKATGSLLK</sequence>
<dbReference type="Proteomes" id="UP000314294">
    <property type="component" value="Unassembled WGS sequence"/>
</dbReference>
<keyword evidence="2" id="KW-1185">Reference proteome</keyword>
<proteinExistence type="predicted"/>
<reference evidence="1 2" key="1">
    <citation type="submission" date="2019-03" db="EMBL/GenBank/DDBJ databases">
        <title>First draft genome of Liparis tanakae, snailfish: a comprehensive survey of snailfish specific genes.</title>
        <authorList>
            <person name="Kim W."/>
            <person name="Song I."/>
            <person name="Jeong J.-H."/>
            <person name="Kim D."/>
            <person name="Kim S."/>
            <person name="Ryu S."/>
            <person name="Song J.Y."/>
            <person name="Lee S.K."/>
        </authorList>
    </citation>
    <scope>NUCLEOTIDE SEQUENCE [LARGE SCALE GENOMIC DNA]</scope>
    <source>
        <tissue evidence="1">Muscle</tissue>
    </source>
</reference>